<comment type="subcellular location">
    <subcellularLocation>
        <location evidence="1">Membrane</location>
        <topology evidence="1">Multi-pass membrane protein</topology>
    </subcellularLocation>
</comment>
<dbReference type="OrthoDB" id="3639251at2759"/>
<evidence type="ECO:0000256" key="3">
    <source>
        <dbReference type="ARBA" id="ARBA00022692"/>
    </source>
</evidence>
<dbReference type="GO" id="GO:0022857">
    <property type="term" value="F:transmembrane transporter activity"/>
    <property type="evidence" value="ECO:0007669"/>
    <property type="project" value="InterPro"/>
</dbReference>
<keyword evidence="4 6" id="KW-1133">Transmembrane helix</keyword>
<feature type="transmembrane region" description="Helical" evidence="6">
    <location>
        <begin position="20"/>
        <end position="41"/>
    </location>
</feature>
<feature type="transmembrane region" description="Helical" evidence="6">
    <location>
        <begin position="53"/>
        <end position="73"/>
    </location>
</feature>
<dbReference type="InterPro" id="IPR011701">
    <property type="entry name" value="MFS"/>
</dbReference>
<feature type="transmembrane region" description="Helical" evidence="6">
    <location>
        <begin position="187"/>
        <end position="206"/>
    </location>
</feature>
<feature type="transmembrane region" description="Helical" evidence="6">
    <location>
        <begin position="151"/>
        <end position="175"/>
    </location>
</feature>
<proteinExistence type="predicted"/>
<dbReference type="RefSeq" id="XP_016256181.1">
    <property type="nucleotide sequence ID" value="XM_016413438.1"/>
</dbReference>
<accession>A0A0D2D176</accession>
<dbReference type="PANTHER" id="PTHR43791">
    <property type="entry name" value="PERMEASE-RELATED"/>
    <property type="match status" value="1"/>
</dbReference>
<protein>
    <recommendedName>
        <fullName evidence="9">Major facilitator superfamily (MFS) profile domain-containing protein</fullName>
    </recommendedName>
</protein>
<dbReference type="EMBL" id="KN847387">
    <property type="protein sequence ID" value="KIW35965.1"/>
    <property type="molecule type" value="Genomic_DNA"/>
</dbReference>
<organism evidence="7 8">
    <name type="scientific">Exophiala oligosperma</name>
    <dbReference type="NCBI Taxonomy" id="215243"/>
    <lineage>
        <taxon>Eukaryota</taxon>
        <taxon>Fungi</taxon>
        <taxon>Dikarya</taxon>
        <taxon>Ascomycota</taxon>
        <taxon>Pezizomycotina</taxon>
        <taxon>Eurotiomycetes</taxon>
        <taxon>Chaetothyriomycetidae</taxon>
        <taxon>Chaetothyriales</taxon>
        <taxon>Herpotrichiellaceae</taxon>
        <taxon>Exophiala</taxon>
    </lineage>
</organism>
<evidence type="ECO:0000256" key="6">
    <source>
        <dbReference type="SAM" id="Phobius"/>
    </source>
</evidence>
<gene>
    <name evidence="7" type="ORF">PV06_11727</name>
</gene>
<feature type="transmembrane region" description="Helical" evidence="6">
    <location>
        <begin position="212"/>
        <end position="231"/>
    </location>
</feature>
<dbReference type="HOGENOM" id="CLU_001265_0_3_1"/>
<dbReference type="GO" id="GO:0016020">
    <property type="term" value="C:membrane"/>
    <property type="evidence" value="ECO:0007669"/>
    <property type="project" value="UniProtKB-SubCell"/>
</dbReference>
<evidence type="ECO:0000256" key="2">
    <source>
        <dbReference type="ARBA" id="ARBA00022448"/>
    </source>
</evidence>
<evidence type="ECO:0008006" key="9">
    <source>
        <dbReference type="Google" id="ProtNLM"/>
    </source>
</evidence>
<evidence type="ECO:0000256" key="4">
    <source>
        <dbReference type="ARBA" id="ARBA00022989"/>
    </source>
</evidence>
<dbReference type="SUPFAM" id="SSF103473">
    <property type="entry name" value="MFS general substrate transporter"/>
    <property type="match status" value="1"/>
</dbReference>
<keyword evidence="8" id="KW-1185">Reference proteome</keyword>
<dbReference type="Pfam" id="PF07690">
    <property type="entry name" value="MFS_1"/>
    <property type="match status" value="1"/>
</dbReference>
<keyword evidence="3 6" id="KW-0812">Transmembrane</keyword>
<dbReference type="GeneID" id="27363801"/>
<dbReference type="InterPro" id="IPR036259">
    <property type="entry name" value="MFS_trans_sf"/>
</dbReference>
<sequence length="262" mass="29641">MFQIRQSLQFSSKAANVVAFLRFLLGGFEGGVLPGIVYLISSWYCRYEVHRRLSWTYSVGVLASAFAGVLAYAIGLMDGLRDMKGWRWIFAVQILVPGQWTIPDFPENSTLLNSEDKELYTARLMRDRGSAEVEKITFRTLKEVLSDWTSWLQFLLFTFTNTSTYSLAFFVPTILTGMGYTGLKASLYSAWPYLVTMGAMWIFAYISDKTRMRTPVICAQSLLLLIGLLLIRPNYSHSVRYFGVFLATIGCQCNVPAQLSLA</sequence>
<evidence type="ECO:0000313" key="7">
    <source>
        <dbReference type="EMBL" id="KIW35965.1"/>
    </source>
</evidence>
<dbReference type="VEuPathDB" id="FungiDB:PV06_11727"/>
<reference evidence="7 8" key="1">
    <citation type="submission" date="2015-01" db="EMBL/GenBank/DDBJ databases">
        <title>The Genome Sequence of Exophiala oligosperma CBS72588.</title>
        <authorList>
            <consortium name="The Broad Institute Genomics Platform"/>
            <person name="Cuomo C."/>
            <person name="de Hoog S."/>
            <person name="Gorbushina A."/>
            <person name="Stielow B."/>
            <person name="Teixiera M."/>
            <person name="Abouelleil A."/>
            <person name="Chapman S.B."/>
            <person name="Priest M."/>
            <person name="Young S.K."/>
            <person name="Wortman J."/>
            <person name="Nusbaum C."/>
            <person name="Birren B."/>
        </authorList>
    </citation>
    <scope>NUCLEOTIDE SEQUENCE [LARGE SCALE GENOMIC DNA]</scope>
    <source>
        <strain evidence="7 8">CBS 72588</strain>
    </source>
</reference>
<name>A0A0D2D176_9EURO</name>
<dbReference type="Gene3D" id="1.20.1250.20">
    <property type="entry name" value="MFS general substrate transporter like domains"/>
    <property type="match status" value="2"/>
</dbReference>
<evidence type="ECO:0000313" key="8">
    <source>
        <dbReference type="Proteomes" id="UP000053342"/>
    </source>
</evidence>
<dbReference type="AlphaFoldDB" id="A0A0D2D176"/>
<evidence type="ECO:0000256" key="5">
    <source>
        <dbReference type="ARBA" id="ARBA00023136"/>
    </source>
</evidence>
<keyword evidence="5 6" id="KW-0472">Membrane</keyword>
<dbReference type="PANTHER" id="PTHR43791:SF3">
    <property type="entry name" value="MAJOR FACILITATOR SUPERFAMILY (MFS) PROFILE DOMAIN-CONTAINING PROTEIN"/>
    <property type="match status" value="1"/>
</dbReference>
<keyword evidence="2" id="KW-0813">Transport</keyword>
<dbReference type="Proteomes" id="UP000053342">
    <property type="component" value="Unassembled WGS sequence"/>
</dbReference>
<evidence type="ECO:0000256" key="1">
    <source>
        <dbReference type="ARBA" id="ARBA00004141"/>
    </source>
</evidence>